<dbReference type="SUPFAM" id="SSF53335">
    <property type="entry name" value="S-adenosyl-L-methionine-dependent methyltransferases"/>
    <property type="match status" value="1"/>
</dbReference>
<organism evidence="3">
    <name type="scientific">Campylobacter coli</name>
    <dbReference type="NCBI Taxonomy" id="195"/>
    <lineage>
        <taxon>Bacteria</taxon>
        <taxon>Pseudomonadati</taxon>
        <taxon>Campylobacterota</taxon>
        <taxon>Epsilonproteobacteria</taxon>
        <taxon>Campylobacterales</taxon>
        <taxon>Campylobacteraceae</taxon>
        <taxon>Campylobacter</taxon>
    </lineage>
</organism>
<evidence type="ECO:0000259" key="2">
    <source>
        <dbReference type="Pfam" id="PF13649"/>
    </source>
</evidence>
<sequence length="236" mass="27838">MNLWDKKAKSYARYNQKLNSIQEQSFKELEKLNISFKDKKIIDIGCGTGVWTLYLAQNAKETTALDNAKAMLEILKEDANKLQLTNIKYENCTFTEWINKNQNAQFDIAFLSMSPALQDKKDYLNFMRLAKIRIYLGWADYRKSDFLDPIFKHFNTEFKGIYKQDLESYLLENNVKFHKFIFDETRIVKRKKDEAIENALWHLNMNGVKASKQDLETFVKGDIKETIQSKIKLLVF</sequence>
<evidence type="ECO:0000256" key="1">
    <source>
        <dbReference type="ARBA" id="ARBA00022679"/>
    </source>
</evidence>
<dbReference type="Gene3D" id="3.40.50.150">
    <property type="entry name" value="Vaccinia Virus protein VP39"/>
    <property type="match status" value="1"/>
</dbReference>
<keyword evidence="3" id="KW-0489">Methyltransferase</keyword>
<dbReference type="CDD" id="cd02440">
    <property type="entry name" value="AdoMet_MTases"/>
    <property type="match status" value="1"/>
</dbReference>
<dbReference type="AlphaFoldDB" id="A0A5T0DXV4"/>
<feature type="domain" description="Methyltransferase" evidence="2">
    <location>
        <begin position="41"/>
        <end position="123"/>
    </location>
</feature>
<comment type="caution">
    <text evidence="3">The sequence shown here is derived from an EMBL/GenBank/DDBJ whole genome shotgun (WGS) entry which is preliminary data.</text>
</comment>
<dbReference type="Pfam" id="PF13649">
    <property type="entry name" value="Methyltransf_25"/>
    <property type="match status" value="1"/>
</dbReference>
<reference evidence="3" key="1">
    <citation type="submission" date="2018-05" db="EMBL/GenBank/DDBJ databases">
        <authorList>
            <consortium name="PulseNet: The National Subtyping Network for Foodborne Disease Surveillance"/>
            <person name="Tarr C.L."/>
            <person name="Trees E."/>
            <person name="Katz L.S."/>
            <person name="Carleton-Romer H.A."/>
            <person name="Stroika S."/>
            <person name="Kucerova Z."/>
            <person name="Roache K.F."/>
            <person name="Sabol A.L."/>
            <person name="Besser J."/>
            <person name="Gerner-Smidt P."/>
        </authorList>
    </citation>
    <scope>NUCLEOTIDE SEQUENCE</scope>
    <source>
        <strain evidence="3">2015D-0222</strain>
    </source>
</reference>
<name>A0A5T0DXV4_CAMCO</name>
<dbReference type="InterPro" id="IPR041698">
    <property type="entry name" value="Methyltransf_25"/>
</dbReference>
<proteinExistence type="predicted"/>
<dbReference type="RefSeq" id="WP_057037120.1">
    <property type="nucleotide sequence ID" value="NZ_CBDHSY010000001.1"/>
</dbReference>
<dbReference type="GO" id="GO:0008168">
    <property type="term" value="F:methyltransferase activity"/>
    <property type="evidence" value="ECO:0007669"/>
    <property type="project" value="UniProtKB-KW"/>
</dbReference>
<gene>
    <name evidence="3" type="ORF">A9459_03920</name>
</gene>
<dbReference type="GO" id="GO:0032259">
    <property type="term" value="P:methylation"/>
    <property type="evidence" value="ECO:0007669"/>
    <property type="project" value="UniProtKB-KW"/>
</dbReference>
<accession>A0A5T0DXV4</accession>
<dbReference type="EMBL" id="AACANT010000003">
    <property type="protein sequence ID" value="EAJ7667008.1"/>
    <property type="molecule type" value="Genomic_DNA"/>
</dbReference>
<protein>
    <submittedName>
        <fullName evidence="3">Class I SAM-dependent methyltransferase</fullName>
    </submittedName>
</protein>
<keyword evidence="1 3" id="KW-0808">Transferase</keyword>
<dbReference type="PANTHER" id="PTHR43861">
    <property type="entry name" value="TRANS-ACONITATE 2-METHYLTRANSFERASE-RELATED"/>
    <property type="match status" value="1"/>
</dbReference>
<dbReference type="InterPro" id="IPR029063">
    <property type="entry name" value="SAM-dependent_MTases_sf"/>
</dbReference>
<evidence type="ECO:0000313" key="3">
    <source>
        <dbReference type="EMBL" id="EAJ7667008.1"/>
    </source>
</evidence>